<dbReference type="PROSITE" id="PS50850">
    <property type="entry name" value="MFS"/>
    <property type="match status" value="1"/>
</dbReference>
<dbReference type="GO" id="GO:0005326">
    <property type="term" value="F:neurotransmitter transmembrane transporter activity"/>
    <property type="evidence" value="ECO:0007669"/>
    <property type="project" value="TreeGrafter"/>
</dbReference>
<dbReference type="InterPro" id="IPR050382">
    <property type="entry name" value="MFS_Na/Anion_cotransporter"/>
</dbReference>
<evidence type="ECO:0000256" key="1">
    <source>
        <dbReference type="ARBA" id="ARBA00004141"/>
    </source>
</evidence>
<evidence type="ECO:0000259" key="7">
    <source>
        <dbReference type="PROSITE" id="PS50850"/>
    </source>
</evidence>
<feature type="transmembrane region" description="Helical" evidence="6">
    <location>
        <begin position="381"/>
        <end position="402"/>
    </location>
</feature>
<feature type="compositionally biased region" description="Polar residues" evidence="5">
    <location>
        <begin position="609"/>
        <end position="620"/>
    </location>
</feature>
<dbReference type="InterPro" id="IPR036259">
    <property type="entry name" value="MFS_trans_sf"/>
</dbReference>
<dbReference type="FunFam" id="1.20.1250.20:FF:000226">
    <property type="entry name" value="Vesicular GLUtamate transporter"/>
    <property type="match status" value="1"/>
</dbReference>
<keyword evidence="9" id="KW-1185">Reference proteome</keyword>
<evidence type="ECO:0000256" key="4">
    <source>
        <dbReference type="ARBA" id="ARBA00023136"/>
    </source>
</evidence>
<dbReference type="FunFam" id="1.20.1250.20:FF:000264">
    <property type="entry name" value="vesicular glutamate transporter 1"/>
    <property type="match status" value="1"/>
</dbReference>
<comment type="caution">
    <text evidence="8">The sequence shown here is derived from an EMBL/GenBank/DDBJ whole genome shotgun (WGS) entry which is preliminary data.</text>
</comment>
<dbReference type="InterPro" id="IPR011701">
    <property type="entry name" value="MFS"/>
</dbReference>
<dbReference type="GO" id="GO:0098700">
    <property type="term" value="P:neurotransmitter loading into synaptic vesicle"/>
    <property type="evidence" value="ECO:0007669"/>
    <property type="project" value="TreeGrafter"/>
</dbReference>
<dbReference type="GO" id="GO:0060076">
    <property type="term" value="C:excitatory synapse"/>
    <property type="evidence" value="ECO:0007669"/>
    <property type="project" value="TreeGrafter"/>
</dbReference>
<accession>A0A9J6C0W8</accession>
<comment type="subcellular location">
    <subcellularLocation>
        <location evidence="1">Membrane</location>
        <topology evidence="1">Multi-pass membrane protein</topology>
    </subcellularLocation>
</comment>
<organism evidence="8 9">
    <name type="scientific">Polypedilum vanderplanki</name>
    <name type="common">Sleeping chironomid midge</name>
    <dbReference type="NCBI Taxonomy" id="319348"/>
    <lineage>
        <taxon>Eukaryota</taxon>
        <taxon>Metazoa</taxon>
        <taxon>Ecdysozoa</taxon>
        <taxon>Arthropoda</taxon>
        <taxon>Hexapoda</taxon>
        <taxon>Insecta</taxon>
        <taxon>Pterygota</taxon>
        <taxon>Neoptera</taxon>
        <taxon>Endopterygota</taxon>
        <taxon>Diptera</taxon>
        <taxon>Nematocera</taxon>
        <taxon>Chironomoidea</taxon>
        <taxon>Chironomidae</taxon>
        <taxon>Chironominae</taxon>
        <taxon>Polypedilum</taxon>
        <taxon>Polypedilum</taxon>
    </lineage>
</organism>
<evidence type="ECO:0000313" key="9">
    <source>
        <dbReference type="Proteomes" id="UP001107558"/>
    </source>
</evidence>
<evidence type="ECO:0000256" key="6">
    <source>
        <dbReference type="SAM" id="Phobius"/>
    </source>
</evidence>
<evidence type="ECO:0000256" key="3">
    <source>
        <dbReference type="ARBA" id="ARBA00022989"/>
    </source>
</evidence>
<feature type="transmembrane region" description="Helical" evidence="6">
    <location>
        <begin position="93"/>
        <end position="111"/>
    </location>
</feature>
<dbReference type="EMBL" id="JADBJN010000002">
    <property type="protein sequence ID" value="KAG5675552.1"/>
    <property type="molecule type" value="Genomic_DNA"/>
</dbReference>
<dbReference type="Pfam" id="PF07690">
    <property type="entry name" value="MFS_1"/>
    <property type="match status" value="1"/>
</dbReference>
<keyword evidence="3 6" id="KW-1133">Transmembrane helix</keyword>
<evidence type="ECO:0000256" key="5">
    <source>
        <dbReference type="SAM" id="MobiDB-lite"/>
    </source>
</evidence>
<dbReference type="PANTHER" id="PTHR11662">
    <property type="entry name" value="SOLUTE CARRIER FAMILY 17"/>
    <property type="match status" value="1"/>
</dbReference>
<dbReference type="PANTHER" id="PTHR11662:SF456">
    <property type="entry name" value="VESICULAR GLUTAMATE TRANSPORTER, ISOFORM A"/>
    <property type="match status" value="1"/>
</dbReference>
<dbReference type="SUPFAM" id="SSF103473">
    <property type="entry name" value="MFS general substrate transporter"/>
    <property type="match status" value="1"/>
</dbReference>
<dbReference type="InterPro" id="IPR020846">
    <property type="entry name" value="MFS_dom"/>
</dbReference>
<dbReference type="GO" id="GO:0005313">
    <property type="term" value="F:L-glutamate transmembrane transporter activity"/>
    <property type="evidence" value="ECO:0007669"/>
    <property type="project" value="TreeGrafter"/>
</dbReference>
<sequence length="647" mass="71302">MDGFRDGFRENFKEGLKDKVGNVFSGVKREQFSMPKPGGYEQMGGTDGDGGGGRMYDDNLPESPMSFEEIERPPLRHIDKYTKAECPCLSQRYTIALMACLGFIISFGMRCNMGMAKLQLEHHENKTANASSHHEGAVNVTSHKVTALGPNEIQFKWSVAMESAVDSSFFWGYLVTQIPGGFLASIYPANRIFGTAIACSAFLNLFLPGAFEFPGIIICIRVLQGLVEGVTYPACHGIWRFWAPPLERSRLATMAFSGSYAGIVIGMPLCGILTSWISWKAAFFFYGVMGVIWYMFWLWLTFEKPRNHPAISIQELKYIEKSLGESVNLQMPTIATTPWHEISRSMPVYAIIVANFCRSWNFYLLVLYQSKFLRHRFNYELAEAGILGALPHLLMTIIVPLGGMLADHLRKNGIMTTTNVRKLFNCGGFGLEGLFFLFVAHASTKGGAVTALTLGVAFSGFAISGYNVNHLDIAPRYASILMGMSNGIGTIAGLLCPIFIDYVTSDQNDKSCWTIVFTMAACVHLTGITFYGIFASGELQPWAEPSIAEQKAWDPVAAGAIKETSFNDPNTNIQINHTNVSSYGATEHVTGNPFAASGGTGFPNPNPSNPFAQNTMTAQPVQPYPTDSYMHGSSQDRDFTNQYSTNY</sequence>
<dbReference type="AlphaFoldDB" id="A0A9J6C0W8"/>
<evidence type="ECO:0000313" key="8">
    <source>
        <dbReference type="EMBL" id="KAG5675552.1"/>
    </source>
</evidence>
<keyword evidence="4 6" id="KW-0472">Membrane</keyword>
<reference evidence="8" key="1">
    <citation type="submission" date="2021-03" db="EMBL/GenBank/DDBJ databases">
        <title>Chromosome level genome of the anhydrobiotic midge Polypedilum vanderplanki.</title>
        <authorList>
            <person name="Yoshida Y."/>
            <person name="Kikawada T."/>
            <person name="Gusev O."/>
        </authorList>
    </citation>
    <scope>NUCLEOTIDE SEQUENCE</scope>
    <source>
        <strain evidence="8">NIAS01</strain>
        <tissue evidence="8">Whole body or cell culture</tissue>
    </source>
</reference>
<dbReference type="GO" id="GO:0050803">
    <property type="term" value="P:regulation of synapse structure or activity"/>
    <property type="evidence" value="ECO:0007669"/>
    <property type="project" value="TreeGrafter"/>
</dbReference>
<feature type="transmembrane region" description="Helical" evidence="6">
    <location>
        <begin position="423"/>
        <end position="442"/>
    </location>
</feature>
<keyword evidence="2 6" id="KW-0812">Transmembrane</keyword>
<dbReference type="OrthoDB" id="2985014at2759"/>
<feature type="domain" description="Major facilitator superfamily (MFS) profile" evidence="7">
    <location>
        <begin position="94"/>
        <end position="539"/>
    </location>
</feature>
<feature type="region of interest" description="Disordered" evidence="5">
    <location>
        <begin position="596"/>
        <end position="647"/>
    </location>
</feature>
<dbReference type="GO" id="GO:0030672">
    <property type="term" value="C:synaptic vesicle membrane"/>
    <property type="evidence" value="ECO:0007669"/>
    <property type="project" value="TreeGrafter"/>
</dbReference>
<dbReference type="Gene3D" id="1.20.1250.20">
    <property type="entry name" value="MFS general substrate transporter like domains"/>
    <property type="match status" value="2"/>
</dbReference>
<dbReference type="CDD" id="cd17382">
    <property type="entry name" value="MFS_SLC17A6_7_8_VGluT"/>
    <property type="match status" value="1"/>
</dbReference>
<gene>
    <name evidence="8" type="ORF">PVAND_005448</name>
</gene>
<evidence type="ECO:0000256" key="2">
    <source>
        <dbReference type="ARBA" id="ARBA00022692"/>
    </source>
</evidence>
<dbReference type="GO" id="GO:0035249">
    <property type="term" value="P:synaptic transmission, glutamatergic"/>
    <property type="evidence" value="ECO:0007669"/>
    <property type="project" value="TreeGrafter"/>
</dbReference>
<feature type="transmembrane region" description="Helical" evidence="6">
    <location>
        <begin position="258"/>
        <end position="277"/>
    </location>
</feature>
<protein>
    <recommendedName>
        <fullName evidence="7">Major facilitator superfamily (MFS) profile domain-containing protein</fullName>
    </recommendedName>
</protein>
<dbReference type="Proteomes" id="UP001107558">
    <property type="component" value="Chromosome 2"/>
</dbReference>
<feature type="transmembrane region" description="Helical" evidence="6">
    <location>
        <begin position="512"/>
        <end position="534"/>
    </location>
</feature>
<name>A0A9J6C0W8_POLVA</name>
<feature type="transmembrane region" description="Helical" evidence="6">
    <location>
        <begin position="448"/>
        <end position="468"/>
    </location>
</feature>
<feature type="transmembrane region" description="Helical" evidence="6">
    <location>
        <begin position="480"/>
        <end position="500"/>
    </location>
</feature>
<feature type="transmembrane region" description="Helical" evidence="6">
    <location>
        <begin position="283"/>
        <end position="302"/>
    </location>
</feature>
<proteinExistence type="predicted"/>